<dbReference type="RefSeq" id="WP_250199148.1">
    <property type="nucleotide sequence ID" value="NZ_CP097636.1"/>
</dbReference>
<dbReference type="PANTHER" id="PTHR40252:SF2">
    <property type="entry name" value="BLR0328 PROTEIN"/>
    <property type="match status" value="1"/>
</dbReference>
<dbReference type="EMBL" id="CP097636">
    <property type="protein sequence ID" value="URI10945.1"/>
    <property type="molecule type" value="Genomic_DNA"/>
</dbReference>
<dbReference type="SMART" id="SM00897">
    <property type="entry name" value="FIST"/>
    <property type="match status" value="1"/>
</dbReference>
<evidence type="ECO:0000259" key="2">
    <source>
        <dbReference type="SMART" id="SM01204"/>
    </source>
</evidence>
<proteinExistence type="predicted"/>
<dbReference type="InterPro" id="IPR013702">
    <property type="entry name" value="FIST_domain_N"/>
</dbReference>
<feature type="domain" description="FIST C-domain" evidence="2">
    <location>
        <begin position="239"/>
        <end position="383"/>
    </location>
</feature>
<protein>
    <submittedName>
        <fullName evidence="3">FIST C-terminal domain-containing protein</fullName>
    </submittedName>
</protein>
<dbReference type="Pfam" id="PF08495">
    <property type="entry name" value="FIST"/>
    <property type="match status" value="1"/>
</dbReference>
<evidence type="ECO:0000259" key="1">
    <source>
        <dbReference type="SMART" id="SM00897"/>
    </source>
</evidence>
<dbReference type="Pfam" id="PF10442">
    <property type="entry name" value="FIST_C"/>
    <property type="match status" value="1"/>
</dbReference>
<dbReference type="SMART" id="SM01204">
    <property type="entry name" value="FIST_C"/>
    <property type="match status" value="1"/>
</dbReference>
<evidence type="ECO:0000313" key="4">
    <source>
        <dbReference type="Proteomes" id="UP001056201"/>
    </source>
</evidence>
<gene>
    <name evidence="3" type="ORF">MW290_18380</name>
</gene>
<dbReference type="InterPro" id="IPR019494">
    <property type="entry name" value="FIST_C"/>
</dbReference>
<accession>A0ABY4SEF1</accession>
<dbReference type="PANTHER" id="PTHR40252">
    <property type="entry name" value="BLR0328 PROTEIN"/>
    <property type="match status" value="1"/>
</dbReference>
<reference evidence="3" key="1">
    <citation type="submission" date="2022-05" db="EMBL/GenBank/DDBJ databases">
        <title>An RpoN-dependent PEP-CTERM gene is involved in floc formation of an Aquincola tertiaricarbonis strain.</title>
        <authorList>
            <person name="Qiu D."/>
            <person name="Xia M."/>
        </authorList>
    </citation>
    <scope>NUCLEOTIDE SEQUENCE</scope>
    <source>
        <strain evidence="3">RN12</strain>
    </source>
</reference>
<organism evidence="3 4">
    <name type="scientific">Aquincola tertiaricarbonis</name>
    <dbReference type="NCBI Taxonomy" id="391953"/>
    <lineage>
        <taxon>Bacteria</taxon>
        <taxon>Pseudomonadati</taxon>
        <taxon>Pseudomonadota</taxon>
        <taxon>Betaproteobacteria</taxon>
        <taxon>Burkholderiales</taxon>
        <taxon>Sphaerotilaceae</taxon>
        <taxon>Aquincola</taxon>
    </lineage>
</organism>
<feature type="domain" description="FIST" evidence="1">
    <location>
        <begin position="25"/>
        <end position="238"/>
    </location>
</feature>
<name>A0ABY4SEF1_AQUTE</name>
<dbReference type="Proteomes" id="UP001056201">
    <property type="component" value="Chromosome 2"/>
</dbReference>
<evidence type="ECO:0000313" key="3">
    <source>
        <dbReference type="EMBL" id="URI10945.1"/>
    </source>
</evidence>
<sequence>MHISLSIYRRKTGWFPPLPADLDSPQTLVLVFGDSAFVEEPAPFLELADRFVQAVHAGCSSGPVHGACGWRPGELTAAIIRFQDTHLHGAAVEVRQRRDSGLMGAALAAQLPSVPMLRQDRQAAVAPLQRQGPLRLALLLSDGQGVDGEALLRGLRGGLPLAARITGGLAGDRGATGPAWVYGCDGRLPAPGRACVVGLYGPRLHVGQGHAAGWQPMGMAHHVTRAHGPVVYELDGRPALEVYRDYLGTEAARLPASALLHPLALTAADGQAPTIRSVLTVDEHRGALLLATSLAEGSRVLVMQRQAGDLAASTRQAAERAVEALPPGARHLLLSVGCLDQPALPGADGTLAEAPPAMPWPLSLSRDALPAVGFHSLGELTAGAAPGEVQLHHQTHAFTALAEA</sequence>
<keyword evidence="4" id="KW-1185">Reference proteome</keyword>